<feature type="chain" id="PRO_5014349815" evidence="2">
    <location>
        <begin position="27"/>
        <end position="295"/>
    </location>
</feature>
<protein>
    <submittedName>
        <fullName evidence="3">Uncharacterized protein</fullName>
    </submittedName>
</protein>
<dbReference type="AlphaFoldDB" id="A0A2J6PGA5"/>
<dbReference type="Proteomes" id="UP000235672">
    <property type="component" value="Unassembled WGS sequence"/>
</dbReference>
<organism evidence="3 4">
    <name type="scientific">Hyaloscypha hepaticicola</name>
    <dbReference type="NCBI Taxonomy" id="2082293"/>
    <lineage>
        <taxon>Eukaryota</taxon>
        <taxon>Fungi</taxon>
        <taxon>Dikarya</taxon>
        <taxon>Ascomycota</taxon>
        <taxon>Pezizomycotina</taxon>
        <taxon>Leotiomycetes</taxon>
        <taxon>Helotiales</taxon>
        <taxon>Hyaloscyphaceae</taxon>
        <taxon>Hyaloscypha</taxon>
    </lineage>
</organism>
<evidence type="ECO:0000313" key="3">
    <source>
        <dbReference type="EMBL" id="PMD13095.1"/>
    </source>
</evidence>
<keyword evidence="1" id="KW-0472">Membrane</keyword>
<dbReference type="STRING" id="1745343.A0A2J6PGA5"/>
<evidence type="ECO:0000313" key="4">
    <source>
        <dbReference type="Proteomes" id="UP000235672"/>
    </source>
</evidence>
<accession>A0A2J6PGA5</accession>
<evidence type="ECO:0000256" key="1">
    <source>
        <dbReference type="SAM" id="Phobius"/>
    </source>
</evidence>
<keyword evidence="4" id="KW-1185">Reference proteome</keyword>
<dbReference type="EMBL" id="KZ613536">
    <property type="protein sequence ID" value="PMD13095.1"/>
    <property type="molecule type" value="Genomic_DNA"/>
</dbReference>
<name>A0A2J6PGA5_9HELO</name>
<feature type="transmembrane region" description="Helical" evidence="1">
    <location>
        <begin position="241"/>
        <end position="264"/>
    </location>
</feature>
<keyword evidence="1" id="KW-0812">Transmembrane</keyword>
<sequence length="295" mass="31833">MRSRILFAWPTWPTILLLISTSAVQASVWTATSYFQLSYSTSVYSFLTYYDAYTFTSTETIESGVTPTAHPISSSSMVISEELTILYLYLPAGSVPESDIVTSFSINTSVEPLTVYVEPVVYTAPASCPTPFTVATVTEVYIPPEVTNQVTPTAYSTSIETGAGSFTQVTAYLSQGAVPINQTSATDNFIYSLYIANCENPTATGAVYSGPTGSSSSSDGGGSDGLEVCSLLTGCTTMHTWIIVVATLLPALFVLGFVESYFWFRQLMLGKSALRVGTICCRCSGRTYFLFWPVL</sequence>
<gene>
    <name evidence="3" type="ORF">NA56DRAFT_652012</name>
</gene>
<keyword evidence="2" id="KW-0732">Signal</keyword>
<dbReference type="OrthoDB" id="3795566at2759"/>
<feature type="signal peptide" evidence="2">
    <location>
        <begin position="1"/>
        <end position="26"/>
    </location>
</feature>
<proteinExistence type="predicted"/>
<evidence type="ECO:0000256" key="2">
    <source>
        <dbReference type="SAM" id="SignalP"/>
    </source>
</evidence>
<reference evidence="3 4" key="1">
    <citation type="submission" date="2016-05" db="EMBL/GenBank/DDBJ databases">
        <title>A degradative enzymes factory behind the ericoid mycorrhizal symbiosis.</title>
        <authorList>
            <consortium name="DOE Joint Genome Institute"/>
            <person name="Martino E."/>
            <person name="Morin E."/>
            <person name="Grelet G."/>
            <person name="Kuo A."/>
            <person name="Kohler A."/>
            <person name="Daghino S."/>
            <person name="Barry K."/>
            <person name="Choi C."/>
            <person name="Cichocki N."/>
            <person name="Clum A."/>
            <person name="Copeland A."/>
            <person name="Hainaut M."/>
            <person name="Haridas S."/>
            <person name="Labutti K."/>
            <person name="Lindquist E."/>
            <person name="Lipzen A."/>
            <person name="Khouja H.-R."/>
            <person name="Murat C."/>
            <person name="Ohm R."/>
            <person name="Olson A."/>
            <person name="Spatafora J."/>
            <person name="Veneault-Fourrey C."/>
            <person name="Henrissat B."/>
            <person name="Grigoriev I."/>
            <person name="Martin F."/>
            <person name="Perotto S."/>
        </authorList>
    </citation>
    <scope>NUCLEOTIDE SEQUENCE [LARGE SCALE GENOMIC DNA]</scope>
    <source>
        <strain evidence="3 4">UAMH 7357</strain>
    </source>
</reference>
<keyword evidence="1" id="KW-1133">Transmembrane helix</keyword>